<evidence type="ECO:0000313" key="3">
    <source>
        <dbReference type="EMBL" id="KAF7343712.1"/>
    </source>
</evidence>
<evidence type="ECO:0000256" key="1">
    <source>
        <dbReference type="SAM" id="MobiDB-lite"/>
    </source>
</evidence>
<protein>
    <recommendedName>
        <fullName evidence="5">Transmembrane protein</fullName>
    </recommendedName>
</protein>
<evidence type="ECO:0000256" key="2">
    <source>
        <dbReference type="SAM" id="Phobius"/>
    </source>
</evidence>
<organism evidence="3 4">
    <name type="scientific">Mycena sanguinolenta</name>
    <dbReference type="NCBI Taxonomy" id="230812"/>
    <lineage>
        <taxon>Eukaryota</taxon>
        <taxon>Fungi</taxon>
        <taxon>Dikarya</taxon>
        <taxon>Basidiomycota</taxon>
        <taxon>Agaricomycotina</taxon>
        <taxon>Agaricomycetes</taxon>
        <taxon>Agaricomycetidae</taxon>
        <taxon>Agaricales</taxon>
        <taxon>Marasmiineae</taxon>
        <taxon>Mycenaceae</taxon>
        <taxon>Mycena</taxon>
    </lineage>
</organism>
<dbReference type="EMBL" id="JACAZH010000022">
    <property type="protein sequence ID" value="KAF7343712.1"/>
    <property type="molecule type" value="Genomic_DNA"/>
</dbReference>
<sequence length="202" mass="22321">MAESTSTASTPNNSKKSEPYQIPAGRYERQQRTLAMLVQAGTFMAGVEGQILSLTLGLGHSKLRTVAMCFAVLGVINVSFTALYSAVTHVWLISPWGEGRRKLFHEWVAGCAEMMIKWCSTFFVIGTCAGFIALILYFFASSSLGVGIFVVMIVFVMGVFPMVLGLWNWYGLECGWLAWNPEYPLPVEEQHSSARAFFPEPG</sequence>
<comment type="caution">
    <text evidence="3">The sequence shown here is derived from an EMBL/GenBank/DDBJ whole genome shotgun (WGS) entry which is preliminary data.</text>
</comment>
<keyword evidence="4" id="KW-1185">Reference proteome</keyword>
<feature type="compositionally biased region" description="Polar residues" evidence="1">
    <location>
        <begin position="1"/>
        <end position="14"/>
    </location>
</feature>
<dbReference type="Proteomes" id="UP000623467">
    <property type="component" value="Unassembled WGS sequence"/>
</dbReference>
<reference evidence="3" key="1">
    <citation type="submission" date="2020-05" db="EMBL/GenBank/DDBJ databases">
        <title>Mycena genomes resolve the evolution of fungal bioluminescence.</title>
        <authorList>
            <person name="Tsai I.J."/>
        </authorList>
    </citation>
    <scope>NUCLEOTIDE SEQUENCE</scope>
    <source>
        <strain evidence="3">160909Yilan</strain>
    </source>
</reference>
<dbReference type="OrthoDB" id="2846024at2759"/>
<feature type="transmembrane region" description="Helical" evidence="2">
    <location>
        <begin position="65"/>
        <end position="94"/>
    </location>
</feature>
<keyword evidence="2" id="KW-0812">Transmembrane</keyword>
<evidence type="ECO:0000313" key="4">
    <source>
        <dbReference type="Proteomes" id="UP000623467"/>
    </source>
</evidence>
<feature type="transmembrane region" description="Helical" evidence="2">
    <location>
        <begin position="34"/>
        <end position="59"/>
    </location>
</feature>
<gene>
    <name evidence="3" type="ORF">MSAN_01951500</name>
</gene>
<keyword evidence="2" id="KW-1133">Transmembrane helix</keyword>
<dbReference type="AlphaFoldDB" id="A0A8H6XMD6"/>
<feature type="transmembrane region" description="Helical" evidence="2">
    <location>
        <begin position="146"/>
        <end position="167"/>
    </location>
</feature>
<accession>A0A8H6XMD6</accession>
<feature type="transmembrane region" description="Helical" evidence="2">
    <location>
        <begin position="115"/>
        <end position="140"/>
    </location>
</feature>
<name>A0A8H6XMD6_9AGAR</name>
<feature type="region of interest" description="Disordered" evidence="1">
    <location>
        <begin position="1"/>
        <end position="22"/>
    </location>
</feature>
<proteinExistence type="predicted"/>
<evidence type="ECO:0008006" key="5">
    <source>
        <dbReference type="Google" id="ProtNLM"/>
    </source>
</evidence>
<keyword evidence="2" id="KW-0472">Membrane</keyword>